<keyword evidence="2" id="KW-1185">Reference proteome</keyword>
<reference evidence="2" key="1">
    <citation type="submission" date="2016-10" db="EMBL/GenBank/DDBJ databases">
        <authorList>
            <person name="Varghese N."/>
            <person name="Submissions S."/>
        </authorList>
    </citation>
    <scope>NUCLEOTIDE SEQUENCE [LARGE SCALE GENOMIC DNA]</scope>
    <source>
        <strain evidence="2">Jip14</strain>
    </source>
</reference>
<gene>
    <name evidence="1" type="ORF">SAMN05421740_101346</name>
</gene>
<dbReference type="Proteomes" id="UP000198916">
    <property type="component" value="Unassembled WGS sequence"/>
</dbReference>
<evidence type="ECO:0000313" key="2">
    <source>
        <dbReference type="Proteomes" id="UP000198916"/>
    </source>
</evidence>
<organism evidence="1 2">
    <name type="scientific">Parapedobacter koreensis</name>
    <dbReference type="NCBI Taxonomy" id="332977"/>
    <lineage>
        <taxon>Bacteria</taxon>
        <taxon>Pseudomonadati</taxon>
        <taxon>Bacteroidota</taxon>
        <taxon>Sphingobacteriia</taxon>
        <taxon>Sphingobacteriales</taxon>
        <taxon>Sphingobacteriaceae</taxon>
        <taxon>Parapedobacter</taxon>
    </lineage>
</organism>
<accession>A0A1H7FGU3</accession>
<protein>
    <submittedName>
        <fullName evidence="1">Uncharacterized protein</fullName>
    </submittedName>
</protein>
<evidence type="ECO:0000313" key="1">
    <source>
        <dbReference type="EMBL" id="SEK25188.1"/>
    </source>
</evidence>
<dbReference type="AlphaFoldDB" id="A0A1H7FGU3"/>
<sequence length="223" mass="26231">MYNGLFDPIKHYVNYKNLSNGRARSLFDGIYDKHILCQDCDSNVIGKNEDYVSKVLYGGNIGKEKRPMYFNQVNQNGLKSTLISNIDYTKTKLFFLSLLWRAHISKHEFFEQVDLGKEHSEEIRRMLLNNDSKEETTYEASMIYAKPNDPRLIDTIIRPLKFANNNEVEFVFYINGLFFHFNISSTHNHKIFEVAKIKKDNTMRIFVLEHEVASEFVSRILIR</sequence>
<dbReference type="STRING" id="332977.SAMN05421740_101346"/>
<name>A0A1H7FGU3_9SPHI</name>
<proteinExistence type="predicted"/>
<dbReference type="EMBL" id="FNZR01000001">
    <property type="protein sequence ID" value="SEK25188.1"/>
    <property type="molecule type" value="Genomic_DNA"/>
</dbReference>